<protein>
    <recommendedName>
        <fullName evidence="4">Copper type II ascorbate-dependent monooxygenase C-terminal domain-containing protein</fullName>
    </recommendedName>
</protein>
<reference evidence="5 6" key="1">
    <citation type="submission" date="2020-07" db="EMBL/GenBank/DDBJ databases">
        <title>Genomic Encyclopedia of Type Strains, Phase IV (KMG-IV): sequencing the most valuable type-strain genomes for metagenomic binning, comparative biology and taxonomic classification.</title>
        <authorList>
            <person name="Goeker M."/>
        </authorList>
    </citation>
    <scope>NUCLEOTIDE SEQUENCE [LARGE SCALE GENOMIC DNA]</scope>
    <source>
        <strain evidence="5 6">DSM 45533</strain>
    </source>
</reference>
<organism evidence="5 6">
    <name type="scientific">Nonomuraea soli</name>
    <dbReference type="NCBI Taxonomy" id="1032476"/>
    <lineage>
        <taxon>Bacteria</taxon>
        <taxon>Bacillati</taxon>
        <taxon>Actinomycetota</taxon>
        <taxon>Actinomycetes</taxon>
        <taxon>Streptosporangiales</taxon>
        <taxon>Streptosporangiaceae</taxon>
        <taxon>Nonomuraea</taxon>
    </lineage>
</organism>
<dbReference type="PROSITE" id="PS51257">
    <property type="entry name" value="PROKAR_LIPOPROTEIN"/>
    <property type="match status" value="1"/>
</dbReference>
<accession>A0A7W0HV19</accession>
<keyword evidence="1" id="KW-1015">Disulfide bond</keyword>
<dbReference type="EMBL" id="JACDUR010000008">
    <property type="protein sequence ID" value="MBA2896321.1"/>
    <property type="molecule type" value="Genomic_DNA"/>
</dbReference>
<proteinExistence type="predicted"/>
<dbReference type="InterPro" id="IPR000945">
    <property type="entry name" value="DBH-like"/>
</dbReference>
<dbReference type="PANTHER" id="PTHR10157">
    <property type="entry name" value="DOPAMINE BETA HYDROXYLASE RELATED"/>
    <property type="match status" value="1"/>
</dbReference>
<comment type="caution">
    <text evidence="5">The sequence shown here is derived from an EMBL/GenBank/DDBJ whole genome shotgun (WGS) entry which is preliminary data.</text>
</comment>
<keyword evidence="6" id="KW-1185">Reference proteome</keyword>
<evidence type="ECO:0000259" key="4">
    <source>
        <dbReference type="Pfam" id="PF03712"/>
    </source>
</evidence>
<dbReference type="Proteomes" id="UP000530928">
    <property type="component" value="Unassembled WGS sequence"/>
</dbReference>
<dbReference type="GO" id="GO:0004500">
    <property type="term" value="F:dopamine beta-monooxygenase activity"/>
    <property type="evidence" value="ECO:0007669"/>
    <property type="project" value="InterPro"/>
</dbReference>
<dbReference type="RefSeq" id="WP_181615017.1">
    <property type="nucleotide sequence ID" value="NZ_BAABAM010000007.1"/>
</dbReference>
<evidence type="ECO:0000256" key="3">
    <source>
        <dbReference type="SAM" id="SignalP"/>
    </source>
</evidence>
<sequence>MRRIAIGAAGLLVTALLAACGGTASTTAHGGGHSAGGSPPASTHGGLHSASPTPPAAALRTGESFVTLTMAEPYTPRPTGGGTDEYRCFLIDPKITEPGTYLAGTQFLPGNGDVVHHAIFFRADKVGQARKLDAESPDPGWTCFGDAGVDGDWIGHWAPGTNEVLLDPKLGYPMAPGSMLIMQVHYSTLALGGKEPGSDRSGVRMRMATGQRTPLSTALFAAPVELPCTDAEKGPLCSREAAVADVGKRFGEQSLAQVQQLSEWCDGDKPVAGATQSCTVPVEQPATIHALAGHMHLLGRSIKVELNGETLLDVPQYNFDNQALQPLDEPVAVKKGDKITVTCTHDAGLRAQLPVLKDLPPRYVVWGEGTQDEMCLGIVVVS</sequence>
<evidence type="ECO:0000256" key="1">
    <source>
        <dbReference type="ARBA" id="ARBA00023157"/>
    </source>
</evidence>
<dbReference type="Pfam" id="PF03712">
    <property type="entry name" value="Cu2_monoox_C"/>
    <property type="match status" value="1"/>
</dbReference>
<feature type="signal peptide" evidence="3">
    <location>
        <begin position="1"/>
        <end position="30"/>
    </location>
</feature>
<dbReference type="InterPro" id="IPR036939">
    <property type="entry name" value="Cu2_ascorb_mOase_N_sf"/>
</dbReference>
<dbReference type="Gene3D" id="2.60.120.230">
    <property type="match status" value="1"/>
</dbReference>
<dbReference type="GO" id="GO:0005507">
    <property type="term" value="F:copper ion binding"/>
    <property type="evidence" value="ECO:0007669"/>
    <property type="project" value="InterPro"/>
</dbReference>
<feature type="chain" id="PRO_5039674833" description="Copper type II ascorbate-dependent monooxygenase C-terminal domain-containing protein" evidence="3">
    <location>
        <begin position="31"/>
        <end position="382"/>
    </location>
</feature>
<name>A0A7W0HV19_9ACTN</name>
<evidence type="ECO:0000313" key="5">
    <source>
        <dbReference type="EMBL" id="MBA2896321.1"/>
    </source>
</evidence>
<gene>
    <name evidence="5" type="ORF">HNR30_007712</name>
</gene>
<dbReference type="AlphaFoldDB" id="A0A7W0HV19"/>
<keyword evidence="3" id="KW-0732">Signal</keyword>
<dbReference type="InterPro" id="IPR024548">
    <property type="entry name" value="Cu2_monoox_C"/>
</dbReference>
<dbReference type="InterPro" id="IPR008977">
    <property type="entry name" value="PHM/PNGase_F_dom_sf"/>
</dbReference>
<evidence type="ECO:0000256" key="2">
    <source>
        <dbReference type="SAM" id="MobiDB-lite"/>
    </source>
</evidence>
<feature type="region of interest" description="Disordered" evidence="2">
    <location>
        <begin position="27"/>
        <end position="58"/>
    </location>
</feature>
<dbReference type="Gene3D" id="2.60.120.310">
    <property type="entry name" value="Copper type II, ascorbate-dependent monooxygenase, N-terminal domain"/>
    <property type="match status" value="1"/>
</dbReference>
<evidence type="ECO:0000313" key="6">
    <source>
        <dbReference type="Proteomes" id="UP000530928"/>
    </source>
</evidence>
<feature type="domain" description="Copper type II ascorbate-dependent monooxygenase C-terminal" evidence="4">
    <location>
        <begin position="283"/>
        <end position="376"/>
    </location>
</feature>
<dbReference type="SUPFAM" id="SSF49742">
    <property type="entry name" value="PHM/PNGase F"/>
    <property type="match status" value="2"/>
</dbReference>
<dbReference type="PANTHER" id="PTHR10157:SF23">
    <property type="entry name" value="MOXD1 HOMOLOG 1"/>
    <property type="match status" value="1"/>
</dbReference>
<dbReference type="InterPro" id="IPR014784">
    <property type="entry name" value="Cu2_ascorb_mOase-like_C"/>
</dbReference>